<dbReference type="EMBL" id="CP066744">
    <property type="protein sequence ID" value="QQK08428.1"/>
    <property type="molecule type" value="Genomic_DNA"/>
</dbReference>
<evidence type="ECO:0000313" key="2">
    <source>
        <dbReference type="Proteomes" id="UP000595814"/>
    </source>
</evidence>
<dbReference type="Proteomes" id="UP000595814">
    <property type="component" value="Chromosome"/>
</dbReference>
<keyword evidence="2" id="KW-1185">Reference proteome</keyword>
<sequence>MQNFKIPGDIVFGENALSHLTTLKGNKAMIVTGGSSMKKFGFLDQARKYLEDSDFTVEIFDGVEENPSVETILKGKEAMLQFEPDWIIAIGGGSPMDAAKIMWAMYEHPEVTFEYLGYGENFPKLRNKARLVCIPSTSGTASEITSTGVVTDTKNHVKYPISSPEIVPDIAIIDPILPSKMPKHITANTGMDVLTHASEAITSTGASDYTDALAIQAIKLVFKYLPIAYNEPDNIEAREKMHNASAMAGMAFASASLGISHSLAHKIGGMFGITHGLANAILLPYVTQFNRKSTDKVDWIERELGIEDFPNAIKELNKKLNIPLSFKDTEGFGLEDNKKFYEELKNMSVNAQDDPCTLTNPRETNPEILALIYEHAYKGEDITK</sequence>
<name>A0AC61MSW5_9FIRM</name>
<gene>
    <name evidence="1" type="ORF">JFY71_02510</name>
</gene>
<proteinExistence type="predicted"/>
<evidence type="ECO:0000313" key="1">
    <source>
        <dbReference type="EMBL" id="QQK08428.1"/>
    </source>
</evidence>
<reference evidence="1 2" key="1">
    <citation type="journal article" date="2022" name="Int. J. Syst. Evol. Microbiol.">
        <title>Miniphocaeibacter halophilus sp. nov., an ammonium-tolerant acetate-producing bacterium isolated from a biogas system.</title>
        <authorList>
            <person name="Schnurer A."/>
            <person name="Singh A."/>
            <person name="Bi S."/>
            <person name="Qiao W."/>
            <person name="Westerholm M."/>
        </authorList>
    </citation>
    <scope>NUCLEOTIDE SEQUENCE [LARGE SCALE GENOMIC DNA]</scope>
    <source>
        <strain evidence="1 2">AMB_01</strain>
    </source>
</reference>
<protein>
    <submittedName>
        <fullName evidence="1">Iron-containing alcohol dehydrogenase</fullName>
    </submittedName>
</protein>
<organism evidence="1 2">
    <name type="scientific">Miniphocaeibacter halophilus</name>
    <dbReference type="NCBI Taxonomy" id="2931922"/>
    <lineage>
        <taxon>Bacteria</taxon>
        <taxon>Bacillati</taxon>
        <taxon>Bacillota</taxon>
        <taxon>Tissierellia</taxon>
        <taxon>Tissierellales</taxon>
        <taxon>Peptoniphilaceae</taxon>
        <taxon>Miniphocaeibacter</taxon>
    </lineage>
</organism>
<accession>A0AC61MSW5</accession>